<accession>A0ACC3AX22</accession>
<evidence type="ECO:0000313" key="1">
    <source>
        <dbReference type="EMBL" id="KAK1142235.1"/>
    </source>
</evidence>
<comment type="caution">
    <text evidence="1">The sequence shown here is derived from an EMBL/GenBank/DDBJ whole genome shotgun (WGS) entry which is preliminary data.</text>
</comment>
<name>A0ACC3AX22_9EURO</name>
<protein>
    <submittedName>
        <fullName evidence="1">Uncharacterized protein</fullName>
    </submittedName>
</protein>
<reference evidence="1 2" key="1">
    <citation type="journal article" date="2023" name="ACS Omega">
        <title>Identification of the Neoaspergillic Acid Biosynthesis Gene Cluster by Establishing an In Vitro CRISPR-Ribonucleoprotein Genetic System in Aspergillus melleus.</title>
        <authorList>
            <person name="Yuan B."/>
            <person name="Grau M.F."/>
            <person name="Murata R.M."/>
            <person name="Torok T."/>
            <person name="Venkateswaran K."/>
            <person name="Stajich J.E."/>
            <person name="Wang C.C.C."/>
        </authorList>
    </citation>
    <scope>NUCLEOTIDE SEQUENCE [LARGE SCALE GENOMIC DNA]</scope>
    <source>
        <strain evidence="1 2">IMV 1140</strain>
    </source>
</reference>
<dbReference type="EMBL" id="JAOPJF010000052">
    <property type="protein sequence ID" value="KAK1142235.1"/>
    <property type="molecule type" value="Genomic_DNA"/>
</dbReference>
<gene>
    <name evidence="1" type="ORF">N8T08_007979</name>
</gene>
<organism evidence="1 2">
    <name type="scientific">Aspergillus melleus</name>
    <dbReference type="NCBI Taxonomy" id="138277"/>
    <lineage>
        <taxon>Eukaryota</taxon>
        <taxon>Fungi</taxon>
        <taxon>Dikarya</taxon>
        <taxon>Ascomycota</taxon>
        <taxon>Pezizomycotina</taxon>
        <taxon>Eurotiomycetes</taxon>
        <taxon>Eurotiomycetidae</taxon>
        <taxon>Eurotiales</taxon>
        <taxon>Aspergillaceae</taxon>
        <taxon>Aspergillus</taxon>
        <taxon>Aspergillus subgen. Circumdati</taxon>
    </lineage>
</organism>
<evidence type="ECO:0000313" key="2">
    <source>
        <dbReference type="Proteomes" id="UP001177260"/>
    </source>
</evidence>
<dbReference type="Proteomes" id="UP001177260">
    <property type="component" value="Unassembled WGS sequence"/>
</dbReference>
<keyword evidence="2" id="KW-1185">Reference proteome</keyword>
<sequence>MVSSPLLSRAQTCWRIFVERVDPVVKVLHRTSAERDVVASACQPGSLRDNEEALVHAIYFASIASMTSEEAQECFHTSKNTALTAYSYLVEQSMARAAFLLDDELSTLQALVLFLTINRLCGKPSVAWKLTGLAKRSGVFRKSDLTIYEREMKARLWWNLWYLDHRAVKDLGEDDVSGKETYPELPLNIDDADLDPHATKAPTPREGWTEVTFALVRFEIAMTRRQLHEQLDFNRKERLIQTCEARIHDLYLRHSIETEPIQWLTQHVVHVLIMEMWFGVYSADTIPINSWLQHVQDRLFLLAIDIVDVSARLRTEPQSQQWSWLLTGYQQYRPLAFLLNELCYREECEAVDHAWKVVESAVTRWPDQVRASMSGKVLAGLRQRARRVQLQITQRQYSGEV</sequence>
<proteinExistence type="predicted"/>